<dbReference type="InterPro" id="IPR038501">
    <property type="entry name" value="Spore_GerAC_C_sf"/>
</dbReference>
<feature type="transmembrane region" description="Helical" evidence="1">
    <location>
        <begin position="164"/>
        <end position="184"/>
    </location>
</feature>
<name>A0A927H6Z4_9BACL</name>
<keyword evidence="1" id="KW-0472">Membrane</keyword>
<keyword evidence="1" id="KW-1133">Transmembrane helix</keyword>
<dbReference type="Gene3D" id="3.30.300.210">
    <property type="entry name" value="Nutrient germinant receptor protein C, domain 3"/>
    <property type="match status" value="1"/>
</dbReference>
<feature type="transmembrane region" description="Helical" evidence="1">
    <location>
        <begin position="63"/>
        <end position="84"/>
    </location>
</feature>
<organism evidence="3 4">
    <name type="scientific">Paenibacillus arenilitoris</name>
    <dbReference type="NCBI Taxonomy" id="2772299"/>
    <lineage>
        <taxon>Bacteria</taxon>
        <taxon>Bacillati</taxon>
        <taxon>Bacillota</taxon>
        <taxon>Bacilli</taxon>
        <taxon>Bacillales</taxon>
        <taxon>Paenibacillaceae</taxon>
        <taxon>Paenibacillus</taxon>
    </lineage>
</organism>
<proteinExistence type="predicted"/>
<keyword evidence="4" id="KW-1185">Reference proteome</keyword>
<reference evidence="3" key="1">
    <citation type="submission" date="2020-09" db="EMBL/GenBank/DDBJ databases">
        <title>A novel bacterium of genus Paenibacillus, isolated from South China Sea.</title>
        <authorList>
            <person name="Huang H."/>
            <person name="Mo K."/>
            <person name="Hu Y."/>
        </authorList>
    </citation>
    <scope>NUCLEOTIDE SEQUENCE</scope>
    <source>
        <strain evidence="3">IB182493</strain>
    </source>
</reference>
<feature type="transmembrane region" description="Helical" evidence="1">
    <location>
        <begin position="140"/>
        <end position="158"/>
    </location>
</feature>
<evidence type="ECO:0000256" key="1">
    <source>
        <dbReference type="SAM" id="Phobius"/>
    </source>
</evidence>
<feature type="transmembrane region" description="Helical" evidence="1">
    <location>
        <begin position="34"/>
        <end position="51"/>
    </location>
</feature>
<dbReference type="EMBL" id="JACXIY010000020">
    <property type="protein sequence ID" value="MBD2870500.1"/>
    <property type="molecule type" value="Genomic_DNA"/>
</dbReference>
<evidence type="ECO:0000259" key="2">
    <source>
        <dbReference type="Pfam" id="PF05504"/>
    </source>
</evidence>
<sequence>MQSEKLRQAVFPRIRQAAADGRRYRAGESKVNRYVFYNFIIVSFINIMLYVPHILISFRFTGAVSSLIVGAAIGTALVYLYMSALARYPGMGFPEILKQHMPQWAVSALMLFYAAMWWFATSMVVVAYAILINRFFNPDANSAVILILLVLACGYAATRSSLTVMLVIEIGLIINAPIILFVMFKAVRSPQLNWDAIHIVANYVTQIGLYNTDWTSAERQLARTFSKTAESLLRKIQKAGVDPLGFGLRYRATHPGNGAWGKWQSVYPHVKFVVETDMKIEGTGLLK</sequence>
<feature type="transmembrane region" description="Helical" evidence="1">
    <location>
        <begin position="104"/>
        <end position="131"/>
    </location>
</feature>
<gene>
    <name evidence="3" type="ORF">IDH41_18120</name>
</gene>
<evidence type="ECO:0000313" key="4">
    <source>
        <dbReference type="Proteomes" id="UP000632125"/>
    </source>
</evidence>
<evidence type="ECO:0000313" key="3">
    <source>
        <dbReference type="EMBL" id="MBD2870500.1"/>
    </source>
</evidence>
<dbReference type="InterPro" id="IPR046953">
    <property type="entry name" value="Spore_GerAC-like_C"/>
</dbReference>
<dbReference type="Proteomes" id="UP000632125">
    <property type="component" value="Unassembled WGS sequence"/>
</dbReference>
<keyword evidence="1" id="KW-0812">Transmembrane</keyword>
<dbReference type="AlphaFoldDB" id="A0A927H6Z4"/>
<comment type="caution">
    <text evidence="3">The sequence shown here is derived from an EMBL/GenBank/DDBJ whole genome shotgun (WGS) entry which is preliminary data.</text>
</comment>
<accession>A0A927H6Z4</accession>
<dbReference type="Pfam" id="PF05504">
    <property type="entry name" value="Spore_GerAC"/>
    <property type="match status" value="1"/>
</dbReference>
<feature type="domain" description="Spore germination GerAC-like C-terminal" evidence="2">
    <location>
        <begin position="215"/>
        <end position="284"/>
    </location>
</feature>
<protein>
    <recommendedName>
        <fullName evidence="2">Spore germination GerAC-like C-terminal domain-containing protein</fullName>
    </recommendedName>
</protein>